<evidence type="ECO:0000256" key="2">
    <source>
        <dbReference type="ARBA" id="ARBA00012925"/>
    </source>
</evidence>
<feature type="binding site" evidence="7">
    <location>
        <position position="90"/>
    </location>
    <ligand>
        <name>Zn(2+)</name>
        <dbReference type="ChEBI" id="CHEBI:29105"/>
    </ligand>
</feature>
<dbReference type="CDD" id="cd03379">
    <property type="entry name" value="beta_CA_cladeD"/>
    <property type="match status" value="1"/>
</dbReference>
<dbReference type="EMBL" id="FUHU01000003">
    <property type="protein sequence ID" value="SJM46567.1"/>
    <property type="molecule type" value="Genomic_DNA"/>
</dbReference>
<dbReference type="SMART" id="SM00947">
    <property type="entry name" value="Pro_CA"/>
    <property type="match status" value="1"/>
</dbReference>
<organism evidence="8 9">
    <name type="scientific">Agrococcus casei LMG 22410</name>
    <dbReference type="NCBI Taxonomy" id="1255656"/>
    <lineage>
        <taxon>Bacteria</taxon>
        <taxon>Bacillati</taxon>
        <taxon>Actinomycetota</taxon>
        <taxon>Actinomycetes</taxon>
        <taxon>Micrococcales</taxon>
        <taxon>Microbacteriaceae</taxon>
        <taxon>Agrococcus</taxon>
    </lineage>
</organism>
<evidence type="ECO:0000313" key="9">
    <source>
        <dbReference type="Proteomes" id="UP000195787"/>
    </source>
</evidence>
<dbReference type="Proteomes" id="UP000195787">
    <property type="component" value="Unassembled WGS sequence"/>
</dbReference>
<evidence type="ECO:0000256" key="5">
    <source>
        <dbReference type="ARBA" id="ARBA00024993"/>
    </source>
</evidence>
<dbReference type="SUPFAM" id="SSF53056">
    <property type="entry name" value="beta-carbonic anhydrase, cab"/>
    <property type="match status" value="1"/>
</dbReference>
<keyword evidence="3 7" id="KW-0479">Metal-binding</keyword>
<protein>
    <recommendedName>
        <fullName evidence="2">carbonic anhydrase</fullName>
        <ecNumber evidence="2">4.2.1.1</ecNumber>
    </recommendedName>
</protein>
<evidence type="ECO:0000256" key="1">
    <source>
        <dbReference type="ARBA" id="ARBA00006217"/>
    </source>
</evidence>
<gene>
    <name evidence="8" type="ORF">CZ674_00575</name>
</gene>
<dbReference type="EC" id="4.2.1.1" evidence="2"/>
<evidence type="ECO:0000256" key="3">
    <source>
        <dbReference type="ARBA" id="ARBA00022723"/>
    </source>
</evidence>
<keyword evidence="4 7" id="KW-0862">Zinc</keyword>
<proteinExistence type="inferred from homology"/>
<comment type="cofactor">
    <cofactor evidence="7">
        <name>Zn(2+)</name>
        <dbReference type="ChEBI" id="CHEBI:29105"/>
    </cofactor>
    <text evidence="7">Binds 1 zinc ion per subunit.</text>
</comment>
<name>A0A1R4ESA0_9MICO</name>
<feature type="binding site" evidence="7">
    <location>
        <position position="39"/>
    </location>
    <ligand>
        <name>Zn(2+)</name>
        <dbReference type="ChEBI" id="CHEBI:29105"/>
    </ligand>
</feature>
<dbReference type="PANTHER" id="PTHR43175">
    <property type="entry name" value="CARBONIC ANHYDRASE"/>
    <property type="match status" value="1"/>
</dbReference>
<dbReference type="InterPro" id="IPR001765">
    <property type="entry name" value="Carbonic_anhydrase"/>
</dbReference>
<dbReference type="GeneID" id="303171705"/>
<comment type="catalytic activity">
    <reaction evidence="6">
        <text>hydrogencarbonate + H(+) = CO2 + H2O</text>
        <dbReference type="Rhea" id="RHEA:10748"/>
        <dbReference type="ChEBI" id="CHEBI:15377"/>
        <dbReference type="ChEBI" id="CHEBI:15378"/>
        <dbReference type="ChEBI" id="CHEBI:16526"/>
        <dbReference type="ChEBI" id="CHEBI:17544"/>
        <dbReference type="EC" id="4.2.1.1"/>
    </reaction>
</comment>
<evidence type="ECO:0000256" key="6">
    <source>
        <dbReference type="ARBA" id="ARBA00048348"/>
    </source>
</evidence>
<keyword evidence="8" id="KW-0456">Lyase</keyword>
<evidence type="ECO:0000256" key="7">
    <source>
        <dbReference type="PIRSR" id="PIRSR601765-1"/>
    </source>
</evidence>
<comment type="similarity">
    <text evidence="1">Belongs to the beta-class carbonic anhydrase family.</text>
</comment>
<dbReference type="PANTHER" id="PTHR43175:SF3">
    <property type="entry name" value="CARBON DISULFIDE HYDROLASE"/>
    <property type="match status" value="1"/>
</dbReference>
<comment type="function">
    <text evidence="5">Catalyzes the reversible hydration of carbon dioxide to form bicarbonate.</text>
</comment>
<dbReference type="RefSeq" id="WP_086990078.1">
    <property type="nucleotide sequence ID" value="NZ_FUHU01000003.1"/>
</dbReference>
<dbReference type="Gene3D" id="3.40.1050.10">
    <property type="entry name" value="Carbonic anhydrase"/>
    <property type="match status" value="1"/>
</dbReference>
<feature type="binding site" evidence="7">
    <location>
        <position position="37"/>
    </location>
    <ligand>
        <name>Zn(2+)</name>
        <dbReference type="ChEBI" id="CHEBI:29105"/>
    </ligand>
</feature>
<evidence type="ECO:0000256" key="4">
    <source>
        <dbReference type="ARBA" id="ARBA00022833"/>
    </source>
</evidence>
<evidence type="ECO:0000313" key="8">
    <source>
        <dbReference type="EMBL" id="SJM46567.1"/>
    </source>
</evidence>
<accession>A0A1R4ESA0</accession>
<keyword evidence="9" id="KW-1185">Reference proteome</keyword>
<dbReference type="GO" id="GO:0008270">
    <property type="term" value="F:zinc ion binding"/>
    <property type="evidence" value="ECO:0007669"/>
    <property type="project" value="InterPro"/>
</dbReference>
<feature type="binding site" evidence="7">
    <location>
        <position position="93"/>
    </location>
    <ligand>
        <name>Zn(2+)</name>
        <dbReference type="ChEBI" id="CHEBI:29105"/>
    </ligand>
</feature>
<dbReference type="Pfam" id="PF00484">
    <property type="entry name" value="Pro_CA"/>
    <property type="match status" value="1"/>
</dbReference>
<dbReference type="OrthoDB" id="8968066at2"/>
<dbReference type="InterPro" id="IPR036874">
    <property type="entry name" value="Carbonic_anhydrase_sf"/>
</dbReference>
<dbReference type="AlphaFoldDB" id="A0A1R4ESA0"/>
<sequence length="165" mass="17767">MDDAFDDLLAANREYAETFDMQGFDGIAQKGVAVVTCMDSRLDPIGMIGLKPGEAKILRNPGGRVTGRVLVALVLGVNLLKVDRVLVVQHTRCAMASSSEQELKDSITEASGQDITWMDLGAISDPEATLAEDVHRVETHPVIGGRIKVAGFVYDVDTGLLERKA</sequence>
<reference evidence="8 9" key="1">
    <citation type="submission" date="2017-02" db="EMBL/GenBank/DDBJ databases">
        <authorList>
            <person name="Peterson S.W."/>
        </authorList>
    </citation>
    <scope>NUCLEOTIDE SEQUENCE [LARGE SCALE GENOMIC DNA]</scope>
    <source>
        <strain evidence="8 9">LMG 22410</strain>
    </source>
</reference>
<dbReference type="GO" id="GO:0004089">
    <property type="term" value="F:carbonate dehydratase activity"/>
    <property type="evidence" value="ECO:0007669"/>
    <property type="project" value="UniProtKB-EC"/>
</dbReference>